<evidence type="ECO:0000256" key="2">
    <source>
        <dbReference type="ARBA" id="ARBA00005919"/>
    </source>
</evidence>
<sequence length="973" mass="107343">MSQSLRPYLQCVRSSLTAALTLSNFASQTAERHNVPEIEAQTSPEVLLQPLTIARNENERVLIEPSINSVRISIKIKQADEIEHILVHKFTRFLTQRAESFFILRRKPVKGYDISFLITNFHTEEMLKHKLVDFIIQFMEEVDKEISEMKLFLNARARFVAESFLTPPHDSSMSYHSDPFAGQSDRSLPPITQGNGDMPIQHPAPLYSNPPFGSPSFHPQPVQSRGTDSGYHSESASQVNGNLNSWVPTAQQALDNALQASGFTDMQHQMRMFSPQNGLEYGFGAPLAVPPNSPVEGAAYITNSSMPSGHGTVNGVSASTTNGDIPHNGFSDGGVPLSTRNSHHPIANGSSLPMQNGAPTGAIVVNSNTQRLGSSGIANRLPHGAQLYATHPVQGIDPRSVEQTGLLSPPRGPNSASQPGSQHSARSGPASGGQRFYTPNEPSNNQSYNPGLPQSVSYNSGLALLSPGHTHTPHHFSGNGGMGESLSSPIQGHNQHQTEPRNYAPRTSGQPVNALPPPRFDLNLQAMPSASQASPQDPFSSPERAEPTALIPFPTLPPAAVQQAMLAAPMPVQFIGNKSQKLAELTCTFSGFPALGTAMSPEYFPFISGPGLAKPSTGGVVRLKNIPFSTKRSEVVAFIGRNSRMLSDVEEPIHIIMDRATSKTMDAFVEFVSMEDAMRCAEKHHQNIQLGRISRLGERPVEVELSSQAALMQDLFPLARGVFWDGASPQILPHNPVEPWANFKGFISPEEMVMLVKHVEVPHRSPFSKECPQRPYECLISTLRKFPWFAANYVTISQRGAMYKATIKLIRLLSKSMAQQDDPVNLNSSLFQRVVRTAMDCKGFTVLQKDNIAFMVQLAPPMEQQRRHGQPLNPNSWVHQYAIMRKPEVPLDVVDWYIRLIREQTIRDVLVRPIHEHTAIQETLKDTDDYWGYFFHEVNYIQGPQFDHMSLGDCAYLELSAIERILGRALGYN</sequence>
<evidence type="ECO:0000256" key="7">
    <source>
        <dbReference type="ARBA" id="ARBA00082270"/>
    </source>
</evidence>
<keyword evidence="5" id="KW-0206">Cytoskeleton</keyword>
<dbReference type="GO" id="GO:0030041">
    <property type="term" value="P:actin filament polymerization"/>
    <property type="evidence" value="ECO:0007669"/>
    <property type="project" value="InterPro"/>
</dbReference>
<evidence type="ECO:0000313" key="10">
    <source>
        <dbReference type="Proteomes" id="UP000782241"/>
    </source>
</evidence>
<keyword evidence="4" id="KW-0009">Actin-binding</keyword>
<dbReference type="Pfam" id="PF05856">
    <property type="entry name" value="ARPC4"/>
    <property type="match status" value="1"/>
</dbReference>
<feature type="region of interest" description="Disordered" evidence="8">
    <location>
        <begin position="400"/>
        <end position="548"/>
    </location>
</feature>
<evidence type="ECO:0000256" key="6">
    <source>
        <dbReference type="ARBA" id="ARBA00054835"/>
    </source>
</evidence>
<protein>
    <recommendedName>
        <fullName evidence="7">Arp2/3 complex 20 kDa</fullName>
    </recommendedName>
</protein>
<feature type="region of interest" description="Disordered" evidence="8">
    <location>
        <begin position="169"/>
        <end position="240"/>
    </location>
</feature>
<dbReference type="PANTHER" id="PTHR22629">
    <property type="entry name" value="ARP2/3 COMPLEX 20 KD SUBUNIT"/>
    <property type="match status" value="1"/>
</dbReference>
<evidence type="ECO:0000256" key="8">
    <source>
        <dbReference type="SAM" id="MobiDB-lite"/>
    </source>
</evidence>
<dbReference type="GO" id="GO:0051015">
    <property type="term" value="F:actin filament binding"/>
    <property type="evidence" value="ECO:0007669"/>
    <property type="project" value="TreeGrafter"/>
</dbReference>
<evidence type="ECO:0000256" key="1">
    <source>
        <dbReference type="ARBA" id="ARBA00004245"/>
    </source>
</evidence>
<dbReference type="InterPro" id="IPR008384">
    <property type="entry name" value="ARPC4"/>
</dbReference>
<evidence type="ECO:0000313" key="9">
    <source>
        <dbReference type="EMBL" id="KAG5664281.1"/>
    </source>
</evidence>
<dbReference type="Gene3D" id="3.30.70.330">
    <property type="match status" value="1"/>
</dbReference>
<feature type="compositionally biased region" description="Polar residues" evidence="8">
    <location>
        <begin position="184"/>
        <end position="195"/>
    </location>
</feature>
<dbReference type="SUPFAM" id="SSF69645">
    <property type="entry name" value="Arp2/3 complex subunits"/>
    <property type="match status" value="1"/>
</dbReference>
<dbReference type="GO" id="GO:0003676">
    <property type="term" value="F:nucleic acid binding"/>
    <property type="evidence" value="ECO:0007669"/>
    <property type="project" value="InterPro"/>
</dbReference>
<comment type="similarity">
    <text evidence="2">Belongs to the ARPC4 family.</text>
</comment>
<dbReference type="GO" id="GO:0034314">
    <property type="term" value="P:Arp2/3 complex-mediated actin nucleation"/>
    <property type="evidence" value="ECO:0007669"/>
    <property type="project" value="InterPro"/>
</dbReference>
<evidence type="ECO:0000256" key="3">
    <source>
        <dbReference type="ARBA" id="ARBA00022490"/>
    </source>
</evidence>
<comment type="caution">
    <text evidence="9">The sequence shown here is derived from an EMBL/GenBank/DDBJ whole genome shotgun (WGS) entry which is preliminary data.</text>
</comment>
<dbReference type="FunFam" id="3.30.1460.20:FF:000001">
    <property type="entry name" value="Actin-related protein 2/3 complex subunit 4"/>
    <property type="match status" value="1"/>
</dbReference>
<dbReference type="CDD" id="cd12254">
    <property type="entry name" value="RRM_hnRNPH_ESRPs_RBM12_like"/>
    <property type="match status" value="1"/>
</dbReference>
<dbReference type="InterPro" id="IPR034666">
    <property type="entry name" value="ARPC2/4"/>
</dbReference>
<dbReference type="Gene3D" id="3.30.1460.20">
    <property type="match status" value="1"/>
</dbReference>
<accession>A0A9P7H828</accession>
<dbReference type="InterPro" id="IPR035979">
    <property type="entry name" value="RBD_domain_sf"/>
</dbReference>
<dbReference type="AlphaFoldDB" id="A0A9P7H828"/>
<name>A0A9P7H828_9HYPO</name>
<feature type="compositionally biased region" description="Polar residues" evidence="8">
    <location>
        <begin position="485"/>
        <end position="497"/>
    </location>
</feature>
<feature type="compositionally biased region" description="Polar residues" evidence="8">
    <location>
        <begin position="221"/>
        <end position="240"/>
    </location>
</feature>
<dbReference type="PANTHER" id="PTHR22629:SF0">
    <property type="entry name" value="ACTIN-RELATED PROTEIN 2_3 COMPLEX SUBUNIT 4"/>
    <property type="match status" value="1"/>
</dbReference>
<evidence type="ECO:0000256" key="4">
    <source>
        <dbReference type="ARBA" id="ARBA00023203"/>
    </source>
</evidence>
<feature type="compositionally biased region" description="Polar residues" evidence="8">
    <location>
        <begin position="440"/>
        <end position="460"/>
    </location>
</feature>
<reference evidence="9" key="1">
    <citation type="submission" date="2021-04" db="EMBL/GenBank/DDBJ databases">
        <title>Draft genome of Fusarium avenaceum strain F156N33, isolated from an atmospheric sample in Virginia.</title>
        <authorList>
            <person name="Yang S."/>
            <person name="Vinatzer B.A."/>
            <person name="Coleman J."/>
        </authorList>
    </citation>
    <scope>NUCLEOTIDE SEQUENCE</scope>
    <source>
        <strain evidence="9">F156N33</strain>
    </source>
</reference>
<keyword evidence="10" id="KW-1185">Reference proteome</keyword>
<comment type="function">
    <text evidence="6">Functions as actin-binding component of the Arp2/3 complex which is involved in regulation of actin polymerization and together with an activating nucleation-promoting factor (NPF) mediates the formation of branched actin networks. Seems to contact the mother actin filament.</text>
</comment>
<comment type="subcellular location">
    <subcellularLocation>
        <location evidence="1">Cytoplasm</location>
        <location evidence="1">Cytoskeleton</location>
    </subcellularLocation>
</comment>
<dbReference type="Proteomes" id="UP000782241">
    <property type="component" value="Unassembled WGS sequence"/>
</dbReference>
<feature type="compositionally biased region" description="Polar residues" evidence="8">
    <location>
        <begin position="526"/>
        <end position="539"/>
    </location>
</feature>
<dbReference type="GO" id="GO:0005885">
    <property type="term" value="C:Arp2/3 protein complex"/>
    <property type="evidence" value="ECO:0007669"/>
    <property type="project" value="InterPro"/>
</dbReference>
<dbReference type="SUPFAM" id="SSF54928">
    <property type="entry name" value="RNA-binding domain, RBD"/>
    <property type="match status" value="1"/>
</dbReference>
<keyword evidence="3" id="KW-0963">Cytoplasm</keyword>
<organism evidence="9 10">
    <name type="scientific">Fusarium avenaceum</name>
    <dbReference type="NCBI Taxonomy" id="40199"/>
    <lineage>
        <taxon>Eukaryota</taxon>
        <taxon>Fungi</taxon>
        <taxon>Dikarya</taxon>
        <taxon>Ascomycota</taxon>
        <taxon>Pezizomycotina</taxon>
        <taxon>Sordariomycetes</taxon>
        <taxon>Hypocreomycetidae</taxon>
        <taxon>Hypocreales</taxon>
        <taxon>Nectriaceae</taxon>
        <taxon>Fusarium</taxon>
        <taxon>Fusarium tricinctum species complex</taxon>
    </lineage>
</organism>
<feature type="compositionally biased region" description="Polar residues" evidence="8">
    <location>
        <begin position="414"/>
        <end position="425"/>
    </location>
</feature>
<dbReference type="InterPro" id="IPR012677">
    <property type="entry name" value="Nucleotide-bd_a/b_plait_sf"/>
</dbReference>
<evidence type="ECO:0000256" key="5">
    <source>
        <dbReference type="ARBA" id="ARBA00023212"/>
    </source>
</evidence>
<dbReference type="EMBL" id="JAGPUO010000002">
    <property type="protein sequence ID" value="KAG5664281.1"/>
    <property type="molecule type" value="Genomic_DNA"/>
</dbReference>
<proteinExistence type="inferred from homology"/>
<gene>
    <name evidence="9" type="ORF">KAF25_008015</name>
</gene>